<comment type="caution">
    <text evidence="2">The sequence shown here is derived from an EMBL/GenBank/DDBJ whole genome shotgun (WGS) entry which is preliminary data.</text>
</comment>
<accession>A0A918RV69</accession>
<evidence type="ECO:0000256" key="1">
    <source>
        <dbReference type="SAM" id="SignalP"/>
    </source>
</evidence>
<evidence type="ECO:0000313" key="2">
    <source>
        <dbReference type="EMBL" id="GHA11183.1"/>
    </source>
</evidence>
<keyword evidence="3" id="KW-1185">Reference proteome</keyword>
<feature type="chain" id="PRO_5036700282" evidence="1">
    <location>
        <begin position="42"/>
        <end position="123"/>
    </location>
</feature>
<feature type="signal peptide" evidence="1">
    <location>
        <begin position="1"/>
        <end position="41"/>
    </location>
</feature>
<reference evidence="2" key="1">
    <citation type="journal article" date="2014" name="Int. J. Syst. Evol. Microbiol.">
        <title>Complete genome sequence of Corynebacterium casei LMG S-19264T (=DSM 44701T), isolated from a smear-ripened cheese.</title>
        <authorList>
            <consortium name="US DOE Joint Genome Institute (JGI-PGF)"/>
            <person name="Walter F."/>
            <person name="Albersmeier A."/>
            <person name="Kalinowski J."/>
            <person name="Ruckert C."/>
        </authorList>
    </citation>
    <scope>NUCLEOTIDE SEQUENCE</scope>
    <source>
        <strain evidence="2">KCTC 12711</strain>
    </source>
</reference>
<dbReference type="AlphaFoldDB" id="A0A918RV69"/>
<organism evidence="2 3">
    <name type="scientific">Arenicella chitinivorans</name>
    <dbReference type="NCBI Taxonomy" id="1329800"/>
    <lineage>
        <taxon>Bacteria</taxon>
        <taxon>Pseudomonadati</taxon>
        <taxon>Pseudomonadota</taxon>
        <taxon>Gammaproteobacteria</taxon>
        <taxon>Arenicellales</taxon>
        <taxon>Arenicellaceae</taxon>
        <taxon>Arenicella</taxon>
    </lineage>
</organism>
<dbReference type="Proteomes" id="UP000614811">
    <property type="component" value="Unassembled WGS sequence"/>
</dbReference>
<reference evidence="2" key="2">
    <citation type="submission" date="2020-09" db="EMBL/GenBank/DDBJ databases">
        <authorList>
            <person name="Sun Q."/>
            <person name="Kim S."/>
        </authorList>
    </citation>
    <scope>NUCLEOTIDE SEQUENCE</scope>
    <source>
        <strain evidence="2">KCTC 12711</strain>
    </source>
</reference>
<sequence length="123" mass="12994">MNAQSGFSLLLLVAQMTHTTKQRISGLILAASLLMSASAGAAVKRTDNEMLADCIDSVNAQYQNIDSVKAANITSRRNFFKARLRVVANGERSSMTCVIRGDQALALSCKSANSCPASVVAAN</sequence>
<name>A0A918RV69_9GAMM</name>
<dbReference type="EMBL" id="BMXA01000003">
    <property type="protein sequence ID" value="GHA11183.1"/>
    <property type="molecule type" value="Genomic_DNA"/>
</dbReference>
<evidence type="ECO:0000313" key="3">
    <source>
        <dbReference type="Proteomes" id="UP000614811"/>
    </source>
</evidence>
<keyword evidence="1" id="KW-0732">Signal</keyword>
<gene>
    <name evidence="2" type="ORF">GCM10008090_21180</name>
</gene>
<protein>
    <submittedName>
        <fullName evidence="2">Uncharacterized protein</fullName>
    </submittedName>
</protein>
<proteinExistence type="predicted"/>